<keyword evidence="2" id="KW-1185">Reference proteome</keyword>
<dbReference type="InterPro" id="IPR011989">
    <property type="entry name" value="ARM-like"/>
</dbReference>
<gene>
    <name evidence="1" type="ORF">R3P38DRAFT_2797559</name>
</gene>
<proteinExistence type="predicted"/>
<dbReference type="InterPro" id="IPR016024">
    <property type="entry name" value="ARM-type_fold"/>
</dbReference>
<accession>A0AAW0A315</accession>
<name>A0AAW0A315_9AGAR</name>
<dbReference type="SUPFAM" id="SSF48371">
    <property type="entry name" value="ARM repeat"/>
    <property type="match status" value="1"/>
</dbReference>
<evidence type="ECO:0000313" key="1">
    <source>
        <dbReference type="EMBL" id="KAK7000296.1"/>
    </source>
</evidence>
<reference evidence="1 2" key="1">
    <citation type="journal article" date="2024" name="J Genomics">
        <title>Draft genome sequencing and assembly of Favolaschia claudopus CIRM-BRFM 2984 isolated from oak limbs.</title>
        <authorList>
            <person name="Navarro D."/>
            <person name="Drula E."/>
            <person name="Chaduli D."/>
            <person name="Cazenave R."/>
            <person name="Ahrendt S."/>
            <person name="Wang J."/>
            <person name="Lipzen A."/>
            <person name="Daum C."/>
            <person name="Barry K."/>
            <person name="Grigoriev I.V."/>
            <person name="Favel A."/>
            <person name="Rosso M.N."/>
            <person name="Martin F."/>
        </authorList>
    </citation>
    <scope>NUCLEOTIDE SEQUENCE [LARGE SCALE GENOMIC DNA]</scope>
    <source>
        <strain evidence="1 2">CIRM-BRFM 2984</strain>
    </source>
</reference>
<dbReference type="Proteomes" id="UP001362999">
    <property type="component" value="Unassembled WGS sequence"/>
</dbReference>
<organism evidence="1 2">
    <name type="scientific">Favolaschia claudopus</name>
    <dbReference type="NCBI Taxonomy" id="2862362"/>
    <lineage>
        <taxon>Eukaryota</taxon>
        <taxon>Fungi</taxon>
        <taxon>Dikarya</taxon>
        <taxon>Basidiomycota</taxon>
        <taxon>Agaricomycotina</taxon>
        <taxon>Agaricomycetes</taxon>
        <taxon>Agaricomycetidae</taxon>
        <taxon>Agaricales</taxon>
        <taxon>Marasmiineae</taxon>
        <taxon>Mycenaceae</taxon>
        <taxon>Favolaschia</taxon>
    </lineage>
</organism>
<sequence>MTDPNPPPTHGHWRRSFQRSTESLLSYWSDSMSVGPNLPLHTLSKPMIRFLYHRQVQKFIAANENVPLSDEVIQLVEAYLGYQYLAVATKEMIILHLSQRLQSLQPEECLRMVTVFCIRLPNLVECLESPRQRLREAARLLLHEIPSEQMRNWLNVHSHNPHIAPKLIRYVNYKYLDPGLHPFVSDNLCQGIPFLNGRDFLSFTEHLLLLVASFDSGSSFPWHGMLDGILERISRDNIPFEILDWDPGSDYILEGEHSSDTVYVHGWNIIAGYIGTSNIELTWKILDTIERLQLSDHTHGLIMGAFALDRAHICTLLDGQGCANFMIQILLLQVLAKLATTKAATKIMLDQELHCFLTRLVLNPQGLTQISGWRFATTIPQCAILRVLQNICAFPEGAEDIAFRSNTLDVAAEFLHSSSVTVRSGACYLLAAIARHKKGCLAILDRKLTGSLLQMMRSSRNSDINSSLPLMVLIELAQWREGAETLIGENGLNIISFLVYSGRKYLWSWLEDHPSKIITCVTRQMAYWRSTYIFCPFGKAKEIILWGILSVELSSMSRFVNSGRQPSSPENPTISQQFGIRQSDLNTNAAFSISPSPNAIERKERMRGTSSEMGNECVCGVSLKFNDNTPALNVTLATPKPEKWFDEFSGENCMISCNSRIRQLLHLQTRGRSGEELGVLHIEKWQLGIVPQQPKKWSDEFNGENCMLPRLQTRRKSGEALGGLNYDKLDTSKGQKAF</sequence>
<evidence type="ECO:0000313" key="2">
    <source>
        <dbReference type="Proteomes" id="UP001362999"/>
    </source>
</evidence>
<dbReference type="EMBL" id="JAWWNJ010000089">
    <property type="protein sequence ID" value="KAK7000296.1"/>
    <property type="molecule type" value="Genomic_DNA"/>
</dbReference>
<protein>
    <submittedName>
        <fullName evidence="1">Uncharacterized protein</fullName>
    </submittedName>
</protein>
<dbReference type="Gene3D" id="1.25.10.10">
    <property type="entry name" value="Leucine-rich Repeat Variant"/>
    <property type="match status" value="1"/>
</dbReference>
<dbReference type="AlphaFoldDB" id="A0AAW0A315"/>
<comment type="caution">
    <text evidence="1">The sequence shown here is derived from an EMBL/GenBank/DDBJ whole genome shotgun (WGS) entry which is preliminary data.</text>
</comment>